<comment type="caution">
    <text evidence="2">The sequence shown here is derived from an EMBL/GenBank/DDBJ whole genome shotgun (WGS) entry which is preliminary data.</text>
</comment>
<dbReference type="InterPro" id="IPR036691">
    <property type="entry name" value="Endo/exonu/phosph_ase_sf"/>
</dbReference>
<feature type="domain" description="Endonuclease/exonuclease/phosphatase" evidence="1">
    <location>
        <begin position="90"/>
        <end position="203"/>
    </location>
</feature>
<dbReference type="Gene3D" id="3.60.10.10">
    <property type="entry name" value="Endonuclease/exonuclease/phosphatase"/>
    <property type="match status" value="1"/>
</dbReference>
<keyword evidence="3" id="KW-1185">Reference proteome</keyword>
<gene>
    <name evidence="2" type="ORF">D9756_008102</name>
</gene>
<dbReference type="EMBL" id="JAACJO010000010">
    <property type="protein sequence ID" value="KAF5353236.1"/>
    <property type="molecule type" value="Genomic_DNA"/>
</dbReference>
<dbReference type="AlphaFoldDB" id="A0A8H5D5S7"/>
<dbReference type="Proteomes" id="UP000559027">
    <property type="component" value="Unassembled WGS sequence"/>
</dbReference>
<organism evidence="2 3">
    <name type="scientific">Leucocoprinus leucothites</name>
    <dbReference type="NCBI Taxonomy" id="201217"/>
    <lineage>
        <taxon>Eukaryota</taxon>
        <taxon>Fungi</taxon>
        <taxon>Dikarya</taxon>
        <taxon>Basidiomycota</taxon>
        <taxon>Agaricomycotina</taxon>
        <taxon>Agaricomycetes</taxon>
        <taxon>Agaricomycetidae</taxon>
        <taxon>Agaricales</taxon>
        <taxon>Agaricineae</taxon>
        <taxon>Agaricaceae</taxon>
        <taxon>Leucocoprinus</taxon>
    </lineage>
</organism>
<accession>A0A8H5D5S7</accession>
<dbReference type="SUPFAM" id="SSF56219">
    <property type="entry name" value="DNase I-like"/>
    <property type="match status" value="1"/>
</dbReference>
<dbReference type="GO" id="GO:0003824">
    <property type="term" value="F:catalytic activity"/>
    <property type="evidence" value="ECO:0007669"/>
    <property type="project" value="InterPro"/>
</dbReference>
<dbReference type="OrthoDB" id="412006at2759"/>
<protein>
    <recommendedName>
        <fullName evidence="1">Endonuclease/exonuclease/phosphatase domain-containing protein</fullName>
    </recommendedName>
</protein>
<evidence type="ECO:0000313" key="2">
    <source>
        <dbReference type="EMBL" id="KAF5353236.1"/>
    </source>
</evidence>
<evidence type="ECO:0000259" key="1">
    <source>
        <dbReference type="Pfam" id="PF14529"/>
    </source>
</evidence>
<reference evidence="2 3" key="1">
    <citation type="journal article" date="2020" name="ISME J.">
        <title>Uncovering the hidden diversity of litter-decomposition mechanisms in mushroom-forming fungi.</title>
        <authorList>
            <person name="Floudas D."/>
            <person name="Bentzer J."/>
            <person name="Ahren D."/>
            <person name="Johansson T."/>
            <person name="Persson P."/>
            <person name="Tunlid A."/>
        </authorList>
    </citation>
    <scope>NUCLEOTIDE SEQUENCE [LARGE SCALE GENOMIC DNA]</scope>
    <source>
        <strain evidence="2 3">CBS 146.42</strain>
    </source>
</reference>
<evidence type="ECO:0000313" key="3">
    <source>
        <dbReference type="Proteomes" id="UP000559027"/>
    </source>
</evidence>
<name>A0A8H5D5S7_9AGAR</name>
<dbReference type="Pfam" id="PF14529">
    <property type="entry name" value="Exo_endo_phos_2"/>
    <property type="match status" value="1"/>
</dbReference>
<dbReference type="InterPro" id="IPR005135">
    <property type="entry name" value="Endo/exonuclease/phosphatase"/>
</dbReference>
<sequence length="332" mass="37647">MDKELPWHSIRCTISTSSPEGNEVVGAPKHPDWLYMVHPPTPDSPPHIMAYVHKCLLKLRPALWRDLINHHNVLVLSLFSRGEPLNLMNIYSDDIHMAINLLSKEVDALPTFIYIGGDFNCHSLVWDPSVDHHHTSAISLLETASDLGVEWARSTNAANIHVPHNMDLEGSVIDLMFTQAPNSDLHLPRLDHLQKGLLDHIPMVLSLPIMASSIRVTCTVLPRESDEEVAFLTDVGCLFLDLDTSDLLTPDWIEAVVLAMADIFFWMWTTHTKMITIMNRSKLWWTDECSAAKAQYQETGARADWTAFCWATRQAKRDFFDECITKVATENQ</sequence>
<proteinExistence type="predicted"/>